<proteinExistence type="predicted"/>
<dbReference type="RefSeq" id="WP_106338505.1">
    <property type="nucleotide sequence ID" value="NZ_PVZS01000023.1"/>
</dbReference>
<evidence type="ECO:0000313" key="2">
    <source>
        <dbReference type="Proteomes" id="UP000239772"/>
    </source>
</evidence>
<dbReference type="AlphaFoldDB" id="A0A2T1HPJ4"/>
<name>A0A2T1HPJ4_9HYPH</name>
<dbReference type="OrthoDB" id="9790745at2"/>
<dbReference type="Proteomes" id="UP000239772">
    <property type="component" value="Unassembled WGS sequence"/>
</dbReference>
<dbReference type="Pfam" id="PF22752">
    <property type="entry name" value="DUF488-N3i"/>
    <property type="match status" value="1"/>
</dbReference>
<dbReference type="PANTHER" id="PTHR36849:SF1">
    <property type="entry name" value="CYTOPLASMIC PROTEIN"/>
    <property type="match status" value="1"/>
</dbReference>
<keyword evidence="2" id="KW-1185">Reference proteome</keyword>
<reference evidence="2" key="1">
    <citation type="submission" date="2018-03" db="EMBL/GenBank/DDBJ databases">
        <authorList>
            <person name="Sun L."/>
            <person name="Liu H."/>
            <person name="Chen W."/>
            <person name="Huang K."/>
            <person name="Liu W."/>
            <person name="Gao X."/>
        </authorList>
    </citation>
    <scope>NUCLEOTIDE SEQUENCE [LARGE SCALE GENOMIC DNA]</scope>
    <source>
        <strain evidence="2">SH9</strain>
    </source>
</reference>
<organism evidence="1 2">
    <name type="scientific">Alsobacter soli</name>
    <dbReference type="NCBI Taxonomy" id="2109933"/>
    <lineage>
        <taxon>Bacteria</taxon>
        <taxon>Pseudomonadati</taxon>
        <taxon>Pseudomonadota</taxon>
        <taxon>Alphaproteobacteria</taxon>
        <taxon>Hyphomicrobiales</taxon>
        <taxon>Alsobacteraceae</taxon>
        <taxon>Alsobacter</taxon>
    </lineage>
</organism>
<dbReference type="EMBL" id="PVZS01000023">
    <property type="protein sequence ID" value="PSC03588.1"/>
    <property type="molecule type" value="Genomic_DNA"/>
</dbReference>
<dbReference type="InterPro" id="IPR052552">
    <property type="entry name" value="YeaO-like"/>
</dbReference>
<comment type="caution">
    <text evidence="1">The sequence shown here is derived from an EMBL/GenBank/DDBJ whole genome shotgun (WGS) entry which is preliminary data.</text>
</comment>
<accession>A0A2T1HPJ4</accession>
<gene>
    <name evidence="1" type="ORF">SLNSH_18285</name>
</gene>
<evidence type="ECO:0000313" key="1">
    <source>
        <dbReference type="EMBL" id="PSC03588.1"/>
    </source>
</evidence>
<protein>
    <recommendedName>
        <fullName evidence="3">DUF488 domain-containing protein</fullName>
    </recommendedName>
</protein>
<sequence>MRPIAIKRVYEPPSPDDGVRVLVDRVWPRGMSKDAAAVDRWMKEVAPTTALRKWFGHAPERWEEFARRYREELAAHAADLGELRDLAANGRLTLVYGARDEAHNQAVVLRDVLAGK</sequence>
<evidence type="ECO:0008006" key="3">
    <source>
        <dbReference type="Google" id="ProtNLM"/>
    </source>
</evidence>
<dbReference type="PANTHER" id="PTHR36849">
    <property type="entry name" value="CYTOPLASMIC PROTEIN-RELATED"/>
    <property type="match status" value="1"/>
</dbReference>